<feature type="domain" description="SHSP" evidence="3">
    <location>
        <begin position="38"/>
        <end position="150"/>
    </location>
</feature>
<evidence type="ECO:0000256" key="2">
    <source>
        <dbReference type="RuleBase" id="RU003616"/>
    </source>
</evidence>
<keyword evidence="5" id="KW-1185">Reference proteome</keyword>
<dbReference type="Pfam" id="PF00011">
    <property type="entry name" value="HSP20"/>
    <property type="match status" value="1"/>
</dbReference>
<dbReference type="EMBL" id="JAHSPG010000014">
    <property type="protein sequence ID" value="MBV4359063.1"/>
    <property type="molecule type" value="Genomic_DNA"/>
</dbReference>
<evidence type="ECO:0000259" key="3">
    <source>
        <dbReference type="PROSITE" id="PS01031"/>
    </source>
</evidence>
<evidence type="ECO:0000256" key="1">
    <source>
        <dbReference type="PROSITE-ProRule" id="PRU00285"/>
    </source>
</evidence>
<organism evidence="4 5">
    <name type="scientific">Pinibacter aurantiacus</name>
    <dbReference type="NCBI Taxonomy" id="2851599"/>
    <lineage>
        <taxon>Bacteria</taxon>
        <taxon>Pseudomonadati</taxon>
        <taxon>Bacteroidota</taxon>
        <taxon>Chitinophagia</taxon>
        <taxon>Chitinophagales</taxon>
        <taxon>Chitinophagaceae</taxon>
        <taxon>Pinibacter</taxon>
    </lineage>
</organism>
<dbReference type="InterPro" id="IPR002068">
    <property type="entry name" value="A-crystallin/Hsp20_dom"/>
</dbReference>
<comment type="similarity">
    <text evidence="1 2">Belongs to the small heat shock protein (HSP20) family.</text>
</comment>
<evidence type="ECO:0000313" key="5">
    <source>
        <dbReference type="Proteomes" id="UP000812270"/>
    </source>
</evidence>
<dbReference type="PANTHER" id="PTHR11527">
    <property type="entry name" value="HEAT-SHOCK PROTEIN 20 FAMILY MEMBER"/>
    <property type="match status" value="1"/>
</dbReference>
<accession>A0A9E2S9Q1</accession>
<dbReference type="AlphaFoldDB" id="A0A9E2S9Q1"/>
<protein>
    <submittedName>
        <fullName evidence="4">Hsp20/alpha crystallin family protein</fullName>
    </submittedName>
</protein>
<dbReference type="RefSeq" id="WP_217792906.1">
    <property type="nucleotide sequence ID" value="NZ_JAHSPG010000014.1"/>
</dbReference>
<proteinExistence type="inferred from homology"/>
<sequence length="150" mass="16937">MNSIIKKENGHVPAFGSVVDQIFQNNLSRFFDEGAWVNPAGGNHVPVNIRETQTHYELELVAPGLKKEDFKISIQKDLMTISFEQVASVEEQDKGWVRQEYRRQSFSRSFTLDEAVDAAKITAHYQDGILQVTLPKKEGSASVSRTIQVQ</sequence>
<dbReference type="Proteomes" id="UP000812270">
    <property type="component" value="Unassembled WGS sequence"/>
</dbReference>
<dbReference type="PROSITE" id="PS01031">
    <property type="entry name" value="SHSP"/>
    <property type="match status" value="1"/>
</dbReference>
<evidence type="ECO:0000313" key="4">
    <source>
        <dbReference type="EMBL" id="MBV4359063.1"/>
    </source>
</evidence>
<comment type="caution">
    <text evidence="4">The sequence shown here is derived from an EMBL/GenBank/DDBJ whole genome shotgun (WGS) entry which is preliminary data.</text>
</comment>
<reference evidence="4" key="1">
    <citation type="submission" date="2021-06" db="EMBL/GenBank/DDBJ databases">
        <authorList>
            <person name="Huq M.A."/>
        </authorList>
    </citation>
    <scope>NUCLEOTIDE SEQUENCE</scope>
    <source>
        <strain evidence="4">MAH-26</strain>
    </source>
</reference>
<name>A0A9E2S9Q1_9BACT</name>
<dbReference type="InterPro" id="IPR031107">
    <property type="entry name" value="Small_HSP"/>
</dbReference>
<gene>
    <name evidence="4" type="ORF">KTO63_17985</name>
</gene>